<accession>A0A6J7CQ00</accession>
<organism evidence="1">
    <name type="scientific">freshwater metagenome</name>
    <dbReference type="NCBI Taxonomy" id="449393"/>
    <lineage>
        <taxon>unclassified sequences</taxon>
        <taxon>metagenomes</taxon>
        <taxon>ecological metagenomes</taxon>
    </lineage>
</organism>
<evidence type="ECO:0000313" key="1">
    <source>
        <dbReference type="EMBL" id="CAB4859836.1"/>
    </source>
</evidence>
<gene>
    <name evidence="1" type="ORF">UFOPK3339_00350</name>
</gene>
<name>A0A6J7CQ00_9ZZZZ</name>
<protein>
    <submittedName>
        <fullName evidence="1">Unannotated protein</fullName>
    </submittedName>
</protein>
<dbReference type="EMBL" id="CAFBLF010000036">
    <property type="protein sequence ID" value="CAB4859836.1"/>
    <property type="molecule type" value="Genomic_DNA"/>
</dbReference>
<reference evidence="1" key="1">
    <citation type="submission" date="2020-05" db="EMBL/GenBank/DDBJ databases">
        <authorList>
            <person name="Chiriac C."/>
            <person name="Salcher M."/>
            <person name="Ghai R."/>
            <person name="Kavagutti S V."/>
        </authorList>
    </citation>
    <scope>NUCLEOTIDE SEQUENCE</scope>
</reference>
<proteinExistence type="predicted"/>
<dbReference type="AlphaFoldDB" id="A0A6J7CQ00"/>
<sequence length="126" mass="14681">MEWAIHWLEVVIDSRPRDFTCLVANLVEMHWRKHPVLVPGKVSRRLKQILLRDVGRMNEFVPALLVAGARIVLHRAPDNSTLRMEHRKARADFLGEREQIELCAETTMVALVRLFESLRVVAQFLF</sequence>
<dbReference type="AntiFam" id="ANF00209">
    <property type="entry name" value="Shadow ORF (opposite thrS)"/>
</dbReference>